<name>A0A2C9CX92_9CAUD</name>
<sequence>MRKLRPLHMTVIERNRATRFRSP</sequence>
<protein>
    <submittedName>
        <fullName evidence="2">G347 protein</fullName>
    </submittedName>
</protein>
<dbReference type="Proteomes" id="UP000317227">
    <property type="component" value="Segment"/>
</dbReference>
<feature type="region of interest" description="Disordered" evidence="1">
    <location>
        <begin position="1"/>
        <end position="23"/>
    </location>
</feature>
<proteinExistence type="predicted"/>
<gene>
    <name evidence="2" type="primary">g347</name>
</gene>
<dbReference type="GeneID" id="40100765"/>
<evidence type="ECO:0000313" key="2">
    <source>
        <dbReference type="EMBL" id="SOK58624.1"/>
    </source>
</evidence>
<dbReference type="EMBL" id="LT960551">
    <property type="protein sequence ID" value="SOK58624.1"/>
    <property type="molecule type" value="Genomic_DNA"/>
</dbReference>
<reference evidence="2" key="2">
    <citation type="submission" date="2017-10" db="EMBL/GenBank/DDBJ databases">
        <authorList>
            <person name="Banno H."/>
            <person name="Chua N.-H."/>
        </authorList>
    </citation>
    <scope>NUCLEOTIDE SEQUENCE [LARGE SCALE GENOMIC DNA]</scope>
</reference>
<dbReference type="Proteomes" id="UP000240931">
    <property type="component" value="Segment"/>
</dbReference>
<reference evidence="3 5" key="3">
    <citation type="submission" date="2019-06" db="EMBL/GenBank/DDBJ databases">
        <authorList>
            <person name="Bower L."/>
            <person name="Leinonen R."/>
        </authorList>
    </citation>
    <scope>NUCLEOTIDE SEQUENCE [LARGE SCALE GENOMIC DNA]</scope>
</reference>
<dbReference type="RefSeq" id="YP_009623957.1">
    <property type="nucleotide sequence ID" value="NC_042116.1"/>
</dbReference>
<keyword evidence="4" id="KW-1185">Reference proteome</keyword>
<evidence type="ECO:0000313" key="3">
    <source>
        <dbReference type="EMBL" id="VUE36393.1"/>
    </source>
</evidence>
<dbReference type="KEGG" id="vg:40100765"/>
<evidence type="ECO:0000256" key="1">
    <source>
        <dbReference type="SAM" id="MobiDB-lite"/>
    </source>
</evidence>
<dbReference type="EMBL" id="LR596615">
    <property type="protein sequence ID" value="VUE36393.1"/>
    <property type="molecule type" value="Genomic_DNA"/>
</dbReference>
<evidence type="ECO:0000313" key="5">
    <source>
        <dbReference type="Proteomes" id="UP000317227"/>
    </source>
</evidence>
<accession>A0A2C9CX92</accession>
<evidence type="ECO:0000313" key="4">
    <source>
        <dbReference type="Proteomes" id="UP000240931"/>
    </source>
</evidence>
<reference evidence="4" key="1">
    <citation type="submission" date="2017-10" db="EMBL/GenBank/DDBJ databases">
        <authorList>
            <person name="Skurnik M."/>
        </authorList>
    </citation>
    <scope>NUCLEOTIDE SEQUENCE [LARGE SCALE GENOMIC DNA]</scope>
</reference>
<organism evidence="2 4">
    <name type="scientific">Yersinia phage fHe-Yen9-04</name>
    <dbReference type="NCBI Taxonomy" id="2052742"/>
    <lineage>
        <taxon>Viruses</taxon>
        <taxon>Duplodnaviria</taxon>
        <taxon>Heunggongvirae</taxon>
        <taxon>Uroviricota</taxon>
        <taxon>Caudoviricetes</taxon>
        <taxon>Eneladusvirus</taxon>
        <taxon>Eneladusvirus Yen904</taxon>
    </lineage>
</organism>